<gene>
    <name evidence="1" type="ORF">Sxan_44260</name>
</gene>
<keyword evidence="2" id="KW-1185">Reference proteome</keyword>
<dbReference type="AlphaFoldDB" id="A0A919LGG1"/>
<organism evidence="1 2">
    <name type="scientific">Streptomyces xanthophaeus</name>
    <dbReference type="NCBI Taxonomy" id="67385"/>
    <lineage>
        <taxon>Bacteria</taxon>
        <taxon>Bacillati</taxon>
        <taxon>Actinomycetota</taxon>
        <taxon>Actinomycetes</taxon>
        <taxon>Kitasatosporales</taxon>
        <taxon>Streptomycetaceae</taxon>
        <taxon>Streptomyces</taxon>
    </lineage>
</organism>
<accession>A0A919LGG1</accession>
<protein>
    <submittedName>
        <fullName evidence="1">Uncharacterized protein</fullName>
    </submittedName>
</protein>
<evidence type="ECO:0000313" key="1">
    <source>
        <dbReference type="EMBL" id="GHI87062.1"/>
    </source>
</evidence>
<evidence type="ECO:0000313" key="2">
    <source>
        <dbReference type="Proteomes" id="UP000600026"/>
    </source>
</evidence>
<name>A0A919LGG1_9ACTN</name>
<sequence length="75" mass="7902">MITPGRTARSGRGAPSSVPVAEGWRNAATVRRFAKVYALSSSRRDAMTVCFSPHGPVGEYGPRASIVGPGTYYAS</sequence>
<dbReference type="EMBL" id="BNEE01000006">
    <property type="protein sequence ID" value="GHI87062.1"/>
    <property type="molecule type" value="Genomic_DNA"/>
</dbReference>
<dbReference type="Proteomes" id="UP000600026">
    <property type="component" value="Unassembled WGS sequence"/>
</dbReference>
<reference evidence="1" key="1">
    <citation type="submission" date="2020-09" db="EMBL/GenBank/DDBJ databases">
        <title>Whole genome shotgun sequence of Streptomyces xanthophaeus NBRC 12829.</title>
        <authorList>
            <person name="Komaki H."/>
            <person name="Tamura T."/>
        </authorList>
    </citation>
    <scope>NUCLEOTIDE SEQUENCE</scope>
    <source>
        <strain evidence="1">NBRC 12829</strain>
    </source>
</reference>
<proteinExistence type="predicted"/>
<comment type="caution">
    <text evidence="1">The sequence shown here is derived from an EMBL/GenBank/DDBJ whole genome shotgun (WGS) entry which is preliminary data.</text>
</comment>